<protein>
    <submittedName>
        <fullName evidence="1">Uncharacterized protein</fullName>
    </submittedName>
</protein>
<dbReference type="RefSeq" id="WP_380537463.1">
    <property type="nucleotide sequence ID" value="NZ_JBHFAB010000013.1"/>
</dbReference>
<evidence type="ECO:0000313" key="1">
    <source>
        <dbReference type="EMBL" id="MFC1418667.1"/>
    </source>
</evidence>
<gene>
    <name evidence="1" type="ORF">ACEZDE_18815</name>
</gene>
<organism evidence="1 2">
    <name type="scientific">Streptacidiphilus cavernicola</name>
    <dbReference type="NCBI Taxonomy" id="3342716"/>
    <lineage>
        <taxon>Bacteria</taxon>
        <taxon>Bacillati</taxon>
        <taxon>Actinomycetota</taxon>
        <taxon>Actinomycetes</taxon>
        <taxon>Kitasatosporales</taxon>
        <taxon>Streptomycetaceae</taxon>
        <taxon>Streptacidiphilus</taxon>
    </lineage>
</organism>
<proteinExistence type="predicted"/>
<evidence type="ECO:0000313" key="2">
    <source>
        <dbReference type="Proteomes" id="UP001592531"/>
    </source>
</evidence>
<comment type="caution">
    <text evidence="1">The sequence shown here is derived from an EMBL/GenBank/DDBJ whole genome shotgun (WGS) entry which is preliminary data.</text>
</comment>
<name>A0ABV6VY83_9ACTN</name>
<sequence>MPTTTTSDLILGELQRHVTKSAQRADKARTRMAAALAEPGTISSNTHRELVEAEAENAYWRDLQDRTQRRMPVGPGAAIDAARTIAARIQEDLLDGNMPVRYDDPVHNALSAAMHHAAIRVRKQLVGALTLGDGADQ</sequence>
<dbReference type="EMBL" id="JBHFAB010000013">
    <property type="protein sequence ID" value="MFC1418667.1"/>
    <property type="molecule type" value="Genomic_DNA"/>
</dbReference>
<accession>A0ABV6VY83</accession>
<keyword evidence="2" id="KW-1185">Reference proteome</keyword>
<reference evidence="1 2" key="1">
    <citation type="submission" date="2024-09" db="EMBL/GenBank/DDBJ databases">
        <authorList>
            <person name="Lee S.D."/>
        </authorList>
    </citation>
    <scope>NUCLEOTIDE SEQUENCE [LARGE SCALE GENOMIC DNA]</scope>
    <source>
        <strain evidence="1 2">N8-3</strain>
    </source>
</reference>
<dbReference type="Proteomes" id="UP001592531">
    <property type="component" value="Unassembled WGS sequence"/>
</dbReference>